<feature type="compositionally biased region" description="Polar residues" evidence="1">
    <location>
        <begin position="31"/>
        <end position="52"/>
    </location>
</feature>
<protein>
    <submittedName>
        <fullName evidence="2">Uncharacterized protein</fullName>
    </submittedName>
</protein>
<sequence length="75" mass="8171">MVLSGVLVKMNQQLHSIHVFFLREPADEPSVRTSMGSQLQPSPSSTAESQGDTKCPHAKPQALWNLQGDQVTQIG</sequence>
<dbReference type="EMBL" id="VBQZ03000044">
    <property type="protein sequence ID" value="MXQ88178.1"/>
    <property type="molecule type" value="Genomic_DNA"/>
</dbReference>
<name>A0A6B0RDD8_9CETA</name>
<evidence type="ECO:0000313" key="2">
    <source>
        <dbReference type="EMBL" id="MXQ88178.1"/>
    </source>
</evidence>
<feature type="region of interest" description="Disordered" evidence="1">
    <location>
        <begin position="28"/>
        <end position="58"/>
    </location>
</feature>
<comment type="caution">
    <text evidence="2">The sequence shown here is derived from an EMBL/GenBank/DDBJ whole genome shotgun (WGS) entry which is preliminary data.</text>
</comment>
<gene>
    <name evidence="2" type="ORF">E5288_WYG017144</name>
</gene>
<proteinExistence type="predicted"/>
<dbReference type="AlphaFoldDB" id="A0A6B0RDD8"/>
<evidence type="ECO:0000313" key="3">
    <source>
        <dbReference type="Proteomes" id="UP000322234"/>
    </source>
</evidence>
<keyword evidence="3" id="KW-1185">Reference proteome</keyword>
<reference evidence="2" key="1">
    <citation type="submission" date="2019-10" db="EMBL/GenBank/DDBJ databases">
        <title>The sequence and de novo assembly of the wild yak genome.</title>
        <authorList>
            <person name="Liu Y."/>
        </authorList>
    </citation>
    <scope>NUCLEOTIDE SEQUENCE [LARGE SCALE GENOMIC DNA]</scope>
    <source>
        <strain evidence="2">WY2019</strain>
    </source>
</reference>
<organism evidence="2 3">
    <name type="scientific">Bos mutus</name>
    <name type="common">wild yak</name>
    <dbReference type="NCBI Taxonomy" id="72004"/>
    <lineage>
        <taxon>Eukaryota</taxon>
        <taxon>Metazoa</taxon>
        <taxon>Chordata</taxon>
        <taxon>Craniata</taxon>
        <taxon>Vertebrata</taxon>
        <taxon>Euteleostomi</taxon>
        <taxon>Mammalia</taxon>
        <taxon>Eutheria</taxon>
        <taxon>Laurasiatheria</taxon>
        <taxon>Artiodactyla</taxon>
        <taxon>Ruminantia</taxon>
        <taxon>Pecora</taxon>
        <taxon>Bovidae</taxon>
        <taxon>Bovinae</taxon>
        <taxon>Bos</taxon>
    </lineage>
</organism>
<evidence type="ECO:0000256" key="1">
    <source>
        <dbReference type="SAM" id="MobiDB-lite"/>
    </source>
</evidence>
<accession>A0A6B0RDD8</accession>
<dbReference type="Proteomes" id="UP000322234">
    <property type="component" value="Unassembled WGS sequence"/>
</dbReference>